<keyword evidence="1" id="KW-0812">Transmembrane</keyword>
<feature type="domain" description="RNase NYN" evidence="2">
    <location>
        <begin position="55"/>
        <end position="163"/>
    </location>
</feature>
<organism evidence="3 4">
    <name type="scientific">Pseudothioclava arenosa</name>
    <dbReference type="NCBI Taxonomy" id="1795308"/>
    <lineage>
        <taxon>Bacteria</taxon>
        <taxon>Pseudomonadati</taxon>
        <taxon>Pseudomonadota</taxon>
        <taxon>Alphaproteobacteria</taxon>
        <taxon>Rhodobacterales</taxon>
        <taxon>Paracoccaceae</taxon>
        <taxon>Pseudothioclava</taxon>
    </lineage>
</organism>
<dbReference type="Pfam" id="PF11977">
    <property type="entry name" value="RNase_Zc3h12a"/>
    <property type="match status" value="1"/>
</dbReference>
<keyword evidence="4" id="KW-1185">Reference proteome</keyword>
<accession>A0A2A4CMS7</accession>
<dbReference type="Proteomes" id="UP000243507">
    <property type="component" value="Unassembled WGS sequence"/>
</dbReference>
<evidence type="ECO:0000259" key="2">
    <source>
        <dbReference type="Pfam" id="PF11977"/>
    </source>
</evidence>
<gene>
    <name evidence="3" type="ORF">CLN94_12870</name>
</gene>
<evidence type="ECO:0000313" key="3">
    <source>
        <dbReference type="EMBL" id="PCD75640.1"/>
    </source>
</evidence>
<protein>
    <recommendedName>
        <fullName evidence="2">RNase NYN domain-containing protein</fullName>
    </recommendedName>
</protein>
<dbReference type="InterPro" id="IPR021869">
    <property type="entry name" value="RNase_Zc3h12_NYN"/>
</dbReference>
<dbReference type="RefSeq" id="WP_096434357.1">
    <property type="nucleotide sequence ID" value="NZ_NTJD01000011.1"/>
</dbReference>
<reference evidence="3 4" key="1">
    <citation type="submission" date="2017-09" db="EMBL/GenBank/DDBJ databases">
        <title>A multilocus sequence analysis scheme for characterization of bacteria in the genus Thioclava.</title>
        <authorList>
            <person name="Liu Y."/>
            <person name="Shao Z."/>
        </authorList>
    </citation>
    <scope>NUCLEOTIDE SEQUENCE [LARGE SCALE GENOMIC DNA]</scope>
    <source>
        <strain evidence="3 4">CAU 1312</strain>
    </source>
</reference>
<keyword evidence="1" id="KW-1133">Transmembrane helix</keyword>
<sequence length="184" mass="20043">MVAPLILLLVSLAGVAAALTLPQFSDLILLAGPAAFASLLLLLLAYRALLGRKTWVVIDGSNVMHWKDRTADIGTLREVLVSLGEQGLHPKVIFDANAGYKLAGRYQHDQTFSRQLGLTRGQVKVVPKGTPADPLILAAARDLGARVVTNDRYRDWAETYPEVAKPGHLIRGGYRNGELWLDLP</sequence>
<feature type="transmembrane region" description="Helical" evidence="1">
    <location>
        <begin position="28"/>
        <end position="46"/>
    </location>
</feature>
<comment type="caution">
    <text evidence="3">The sequence shown here is derived from an EMBL/GenBank/DDBJ whole genome shotgun (WGS) entry which is preliminary data.</text>
</comment>
<name>A0A2A4CMS7_9RHOB</name>
<proteinExistence type="predicted"/>
<dbReference type="Gene3D" id="3.40.50.11980">
    <property type="match status" value="1"/>
</dbReference>
<dbReference type="OrthoDB" id="5196680at2"/>
<keyword evidence="1" id="KW-0472">Membrane</keyword>
<dbReference type="AlphaFoldDB" id="A0A2A4CMS7"/>
<dbReference type="EMBL" id="NTJD01000011">
    <property type="protein sequence ID" value="PCD75640.1"/>
    <property type="molecule type" value="Genomic_DNA"/>
</dbReference>
<evidence type="ECO:0000313" key="4">
    <source>
        <dbReference type="Proteomes" id="UP000243507"/>
    </source>
</evidence>
<evidence type="ECO:0000256" key="1">
    <source>
        <dbReference type="SAM" id="Phobius"/>
    </source>
</evidence>